<evidence type="ECO:0000313" key="1">
    <source>
        <dbReference type="EMBL" id="GBQ08961.1"/>
    </source>
</evidence>
<comment type="caution">
    <text evidence="1">The sequence shown here is derived from an EMBL/GenBank/DDBJ whole genome shotgun (WGS) entry which is preliminary data.</text>
</comment>
<accession>A0ABQ0P1C3</accession>
<dbReference type="RefSeq" id="WP_018980423.1">
    <property type="nucleotide sequence ID" value="NZ_BAQD01000147.1"/>
</dbReference>
<evidence type="ECO:0008006" key="3">
    <source>
        <dbReference type="Google" id="ProtNLM"/>
    </source>
</evidence>
<gene>
    <name evidence="1" type="ORF">AA15669_1986</name>
</gene>
<sequence>MTVMNAPRSAPEIARQWREELMPRGSALGGPNISALMAALADPRETLEGNIASVCREICPADAQALLAGYRDLLGPDPLGRDEGALSETEWRTILQQRWTARGDQRSAFYVALAKDWGIDITIEEPDPPICGAVSCGASECGNEALRFIWVVHLPSGITQAICGVAVCGTVEAAQNDSNHYAKLQAVFRALKPADTEVYFIHEGDWING</sequence>
<dbReference type="Proteomes" id="UP001062901">
    <property type="component" value="Unassembled WGS sequence"/>
</dbReference>
<keyword evidence="2" id="KW-1185">Reference proteome</keyword>
<dbReference type="EMBL" id="BAQD01000147">
    <property type="protein sequence ID" value="GBQ08961.1"/>
    <property type="molecule type" value="Genomic_DNA"/>
</dbReference>
<organism evidence="1 2">
    <name type="scientific">Saccharibacter floricola DSM 15669</name>
    <dbReference type="NCBI Taxonomy" id="1123227"/>
    <lineage>
        <taxon>Bacteria</taxon>
        <taxon>Pseudomonadati</taxon>
        <taxon>Pseudomonadota</taxon>
        <taxon>Alphaproteobacteria</taxon>
        <taxon>Acetobacterales</taxon>
        <taxon>Acetobacteraceae</taxon>
        <taxon>Saccharibacter</taxon>
    </lineage>
</organism>
<name>A0ABQ0P1C3_9PROT</name>
<evidence type="ECO:0000313" key="2">
    <source>
        <dbReference type="Proteomes" id="UP001062901"/>
    </source>
</evidence>
<protein>
    <recommendedName>
        <fullName evidence="3">DUF2313 domain-containing protein</fullName>
    </recommendedName>
</protein>
<reference evidence="1" key="1">
    <citation type="submission" date="2013-04" db="EMBL/GenBank/DDBJ databases">
        <title>The genome sequencing project of 58 acetic acid bacteria.</title>
        <authorList>
            <person name="Okamoto-Kainuma A."/>
            <person name="Ishikawa M."/>
            <person name="Umino S."/>
            <person name="Koizumi Y."/>
            <person name="Shiwa Y."/>
            <person name="Yoshikawa H."/>
            <person name="Matsutani M."/>
            <person name="Matsushita K."/>
        </authorList>
    </citation>
    <scope>NUCLEOTIDE SEQUENCE</scope>
    <source>
        <strain evidence="1">DSM 15669</strain>
    </source>
</reference>
<proteinExistence type="predicted"/>